<evidence type="ECO:0000313" key="2">
    <source>
        <dbReference type="Proteomes" id="UP000235584"/>
    </source>
</evidence>
<gene>
    <name evidence="1" type="ORF">C0V70_14735</name>
</gene>
<dbReference type="OrthoDB" id="5293281at2"/>
<sequence length="491" mass="56598">MLAEGKVSVALLLSDLNEVKEISSVFKKLGVIPHFYEDLKTFWSGTLERLPALCIVDVKKMSEGELVLRDHPAVIAEEMPLLFYYTDKTEPLLVSTHNFFHLGTLKQSANYEGPLKAILKRLNKVASLEQHYHMLKMTTVAQKEQIERLELALREEERADNYQSMVKSVCLEFEKLRLETDFFKSLEKVFHGVDEIEEFAFLELSFNGQKLISPISHLQKFRNIPSLWLGQACTHGIELFAQNMATQVAVDIMGGDLVSLLIKGSESKPDKMIFIKSKNETFFNNFDWHMLEAYLNGFYASFKNKLTAPIETNRKFSSSFEALSYLDQFLFGQTANEAQQNKLTQDMRLVDLDLSSLMQVVMRKGTNRFFWNRFMSEFINKLEIQTRTDFRFFEFGVGNIGFVVKANDLDVFFDQLKEFSGRFQYWKYFEDSEGVLAQLIQPKVTMSPMSAHAYLTKILEIESELKGAITKPAKEAKKAWSFVEPKTSLDM</sequence>
<dbReference type="EMBL" id="CP025704">
    <property type="protein sequence ID" value="AUN99338.1"/>
    <property type="molecule type" value="Genomic_DNA"/>
</dbReference>
<protein>
    <submittedName>
        <fullName evidence="1">Uncharacterized protein</fullName>
    </submittedName>
</protein>
<proteinExistence type="predicted"/>
<organism evidence="1 2">
    <name type="scientific">Bacteriovorax stolpii</name>
    <name type="common">Bdellovibrio stolpii</name>
    <dbReference type="NCBI Taxonomy" id="960"/>
    <lineage>
        <taxon>Bacteria</taxon>
        <taxon>Pseudomonadati</taxon>
        <taxon>Bdellovibrionota</taxon>
        <taxon>Bacteriovoracia</taxon>
        <taxon>Bacteriovoracales</taxon>
        <taxon>Bacteriovoracaceae</taxon>
        <taxon>Bacteriovorax</taxon>
    </lineage>
</organism>
<keyword evidence="2" id="KW-1185">Reference proteome</keyword>
<dbReference type="Proteomes" id="UP000235584">
    <property type="component" value="Chromosome"/>
</dbReference>
<dbReference type="AlphaFoldDB" id="A0A2K9NV10"/>
<name>A0A2K9NV10_BACTC</name>
<reference evidence="1 2" key="1">
    <citation type="submission" date="2018-01" db="EMBL/GenBank/DDBJ databases">
        <title>Complete genome sequence of Bacteriovorax stolpii DSM12778.</title>
        <authorList>
            <person name="Tang B."/>
            <person name="Chang J."/>
        </authorList>
    </citation>
    <scope>NUCLEOTIDE SEQUENCE [LARGE SCALE GENOMIC DNA]</scope>
    <source>
        <strain evidence="1 2">DSM 12778</strain>
    </source>
</reference>
<dbReference type="RefSeq" id="WP_102244629.1">
    <property type="nucleotide sequence ID" value="NZ_CP025704.1"/>
</dbReference>
<evidence type="ECO:0000313" key="1">
    <source>
        <dbReference type="EMBL" id="AUN99338.1"/>
    </source>
</evidence>
<accession>A0A2K9NV10</accession>
<dbReference type="KEGG" id="bsto:C0V70_14735"/>